<keyword evidence="1" id="KW-0472">Membrane</keyword>
<dbReference type="InterPro" id="IPR029787">
    <property type="entry name" value="Nucleotide_cyclase"/>
</dbReference>
<keyword evidence="4" id="KW-1185">Reference proteome</keyword>
<dbReference type="InterPro" id="IPR043128">
    <property type="entry name" value="Rev_trsase/Diguanyl_cyclase"/>
</dbReference>
<reference evidence="3 4" key="1">
    <citation type="submission" date="2024-01" db="EMBL/GenBank/DDBJ databases">
        <title>Seven novel Bacillus-like species.</title>
        <authorList>
            <person name="Liu G."/>
        </authorList>
    </citation>
    <scope>NUCLEOTIDE SEQUENCE [LARGE SCALE GENOMIC DNA]</scope>
    <source>
        <strain evidence="3 4">FJAT-51614</strain>
    </source>
</reference>
<dbReference type="EMBL" id="JBAWSY010000037">
    <property type="protein sequence ID" value="MEI4771993.1"/>
    <property type="molecule type" value="Genomic_DNA"/>
</dbReference>
<keyword evidence="1" id="KW-0812">Transmembrane</keyword>
<protein>
    <submittedName>
        <fullName evidence="3">GGDEF domain-containing protein</fullName>
        <ecNumber evidence="3">2.7.7.65</ecNumber>
    </submittedName>
</protein>
<comment type="caution">
    <text evidence="3">The sequence shown here is derived from an EMBL/GenBank/DDBJ whole genome shotgun (WGS) entry which is preliminary data.</text>
</comment>
<dbReference type="InterPro" id="IPR050469">
    <property type="entry name" value="Diguanylate_Cyclase"/>
</dbReference>
<evidence type="ECO:0000259" key="2">
    <source>
        <dbReference type="PROSITE" id="PS50887"/>
    </source>
</evidence>
<feature type="transmembrane region" description="Helical" evidence="1">
    <location>
        <begin position="6"/>
        <end position="25"/>
    </location>
</feature>
<dbReference type="RefSeq" id="WP_336499542.1">
    <property type="nucleotide sequence ID" value="NZ_JBAWSY010000037.1"/>
</dbReference>
<name>A0ABU8FAF6_9BACI</name>
<dbReference type="NCBIfam" id="TIGR00254">
    <property type="entry name" value="GGDEF"/>
    <property type="match status" value="1"/>
</dbReference>
<organism evidence="3 4">
    <name type="scientific">Psychrobacillus mangrovi</name>
    <dbReference type="NCBI Taxonomy" id="3117745"/>
    <lineage>
        <taxon>Bacteria</taxon>
        <taxon>Bacillati</taxon>
        <taxon>Bacillota</taxon>
        <taxon>Bacilli</taxon>
        <taxon>Bacillales</taxon>
        <taxon>Bacillaceae</taxon>
        <taxon>Psychrobacillus</taxon>
    </lineage>
</organism>
<dbReference type="PROSITE" id="PS50887">
    <property type="entry name" value="GGDEF"/>
    <property type="match status" value="1"/>
</dbReference>
<dbReference type="InterPro" id="IPR000160">
    <property type="entry name" value="GGDEF_dom"/>
</dbReference>
<feature type="domain" description="GGDEF" evidence="2">
    <location>
        <begin position="149"/>
        <end position="280"/>
    </location>
</feature>
<dbReference type="SUPFAM" id="SSF55073">
    <property type="entry name" value="Nucleotide cyclase"/>
    <property type="match status" value="1"/>
</dbReference>
<dbReference type="Proteomes" id="UP001364890">
    <property type="component" value="Unassembled WGS sequence"/>
</dbReference>
<evidence type="ECO:0000256" key="1">
    <source>
        <dbReference type="SAM" id="Phobius"/>
    </source>
</evidence>
<dbReference type="Pfam" id="PF00990">
    <property type="entry name" value="GGDEF"/>
    <property type="match status" value="1"/>
</dbReference>
<dbReference type="PANTHER" id="PTHR45138">
    <property type="entry name" value="REGULATORY COMPONENTS OF SENSORY TRANSDUCTION SYSTEM"/>
    <property type="match status" value="1"/>
</dbReference>
<feature type="transmembrane region" description="Helical" evidence="1">
    <location>
        <begin position="84"/>
        <end position="106"/>
    </location>
</feature>
<dbReference type="GO" id="GO:0052621">
    <property type="term" value="F:diguanylate cyclase activity"/>
    <property type="evidence" value="ECO:0007669"/>
    <property type="project" value="UniProtKB-EC"/>
</dbReference>
<evidence type="ECO:0000313" key="3">
    <source>
        <dbReference type="EMBL" id="MEI4771993.1"/>
    </source>
</evidence>
<keyword evidence="3" id="KW-0548">Nucleotidyltransferase</keyword>
<dbReference type="SMART" id="SM00267">
    <property type="entry name" value="GGDEF"/>
    <property type="match status" value="1"/>
</dbReference>
<dbReference type="PANTHER" id="PTHR45138:SF9">
    <property type="entry name" value="DIGUANYLATE CYCLASE DGCM-RELATED"/>
    <property type="match status" value="1"/>
</dbReference>
<gene>
    <name evidence="3" type="ORF">WAX74_20565</name>
</gene>
<proteinExistence type="predicted"/>
<accession>A0ABU8FAF6</accession>
<dbReference type="Gene3D" id="3.30.70.270">
    <property type="match status" value="1"/>
</dbReference>
<keyword evidence="3" id="KW-0808">Transferase</keyword>
<evidence type="ECO:0000313" key="4">
    <source>
        <dbReference type="Proteomes" id="UP001364890"/>
    </source>
</evidence>
<dbReference type="EC" id="2.7.7.65" evidence="3"/>
<dbReference type="CDD" id="cd01949">
    <property type="entry name" value="GGDEF"/>
    <property type="match status" value="1"/>
</dbReference>
<keyword evidence="1" id="KW-1133">Transmembrane helix</keyword>
<sequence length="284" mass="32874">MKRKGFNYSLIFLCTVSLVFIDTILSEEARRHYPFIWSLSLIPIILISYMYPKWKVIIVSGVFFSILKYSTEFSQKTAPDNFEMHGLILGSLINWSIILTVGHFIIKSYKLFLKVEELTTTDALTGIYNRRYFDFFMEKTIPISKMGNNPLTFLMLDIDHFKRVNDNYGHQCGDEALIHTSNIIKSNVRESDAFIRFGGEEFAVIMPNTDVDEGLIIAERIREAIEKSDFTYNNERIHLTISIGVSFYNGEKVEEFIKKTDNALYKAKENGRNQIAILIDKNLL</sequence>